<dbReference type="PANTHER" id="PTHR43046">
    <property type="entry name" value="GDP-MANNOSE MANNOSYL HYDROLASE"/>
    <property type="match status" value="1"/>
</dbReference>
<dbReference type="Proteomes" id="UP000595703">
    <property type="component" value="Chromosome"/>
</dbReference>
<name>A0A7U3VSQ6_9ACTN</name>
<dbReference type="SUPFAM" id="SSF55811">
    <property type="entry name" value="Nudix"/>
    <property type="match status" value="1"/>
</dbReference>
<feature type="domain" description="Nudix hydrolase" evidence="6">
    <location>
        <begin position="33"/>
        <end position="169"/>
    </location>
</feature>
<accession>A0A7U3VSQ6</accession>
<dbReference type="InterPro" id="IPR020476">
    <property type="entry name" value="Nudix_hydrolase"/>
</dbReference>
<sequence length="184" mass="19444">MATGSTAATSAADATGPTLAAAGDPQPAEIRHRLRVGAYGVCVRDGRILLSHLLPYGNNPAAWTMPGGGLEPGEDPLDAVVREVEEETGYRVAVDRLLGIDSFRGRRVLDSGVVDAFQGLRIVYRVHVVGGELRDEVGGSTDHAAWFPLDEVPALDTVELVEVALRLDREQPPSGRLAGDADPA</sequence>
<evidence type="ECO:0000256" key="4">
    <source>
        <dbReference type="RuleBase" id="RU003476"/>
    </source>
</evidence>
<dbReference type="PROSITE" id="PS00893">
    <property type="entry name" value="NUDIX_BOX"/>
    <property type="match status" value="1"/>
</dbReference>
<evidence type="ECO:0000313" key="7">
    <source>
        <dbReference type="EMBL" id="BBB02171.1"/>
    </source>
</evidence>
<dbReference type="Gene3D" id="3.90.79.10">
    <property type="entry name" value="Nucleoside Triphosphate Pyrophosphohydrolase"/>
    <property type="match status" value="1"/>
</dbReference>
<dbReference type="GO" id="GO:0016787">
    <property type="term" value="F:hydrolase activity"/>
    <property type="evidence" value="ECO:0007669"/>
    <property type="project" value="UniProtKB-KW"/>
</dbReference>
<reference evidence="7 8" key="1">
    <citation type="journal article" date="2010" name="J. Bacteriol.">
        <title>Biochemical characterization of a novel indole prenyltransferase from Streptomyces sp. SN-593.</title>
        <authorList>
            <person name="Takahashi S."/>
            <person name="Takagi H."/>
            <person name="Toyoda A."/>
            <person name="Uramoto M."/>
            <person name="Nogawa T."/>
            <person name="Ueki M."/>
            <person name="Sakaki Y."/>
            <person name="Osada H."/>
        </authorList>
    </citation>
    <scope>NUCLEOTIDE SEQUENCE [LARGE SCALE GENOMIC DNA]</scope>
    <source>
        <strain evidence="7 8">SN-593</strain>
    </source>
</reference>
<dbReference type="PROSITE" id="PS51462">
    <property type="entry name" value="NUDIX"/>
    <property type="match status" value="1"/>
</dbReference>
<protein>
    <recommendedName>
        <fullName evidence="6">Nudix hydrolase domain-containing protein</fullName>
    </recommendedName>
</protein>
<evidence type="ECO:0000313" key="8">
    <source>
        <dbReference type="Proteomes" id="UP000595703"/>
    </source>
</evidence>
<gene>
    <name evidence="7" type="ORF">RVR_9918</name>
</gene>
<dbReference type="Pfam" id="PF00293">
    <property type="entry name" value="NUDIX"/>
    <property type="match status" value="1"/>
</dbReference>
<keyword evidence="8" id="KW-1185">Reference proteome</keyword>
<organism evidence="7 8">
    <name type="scientific">Actinacidiphila reveromycinica</name>
    <dbReference type="NCBI Taxonomy" id="659352"/>
    <lineage>
        <taxon>Bacteria</taxon>
        <taxon>Bacillati</taxon>
        <taxon>Actinomycetota</taxon>
        <taxon>Actinomycetes</taxon>
        <taxon>Kitasatosporales</taxon>
        <taxon>Streptomycetaceae</taxon>
        <taxon>Actinacidiphila</taxon>
    </lineage>
</organism>
<keyword evidence="3 4" id="KW-0378">Hydrolase</keyword>
<evidence type="ECO:0000259" key="6">
    <source>
        <dbReference type="PROSITE" id="PS51462"/>
    </source>
</evidence>
<dbReference type="EMBL" id="AP018365">
    <property type="protein sequence ID" value="BBB02171.1"/>
    <property type="molecule type" value="Genomic_DNA"/>
</dbReference>
<dbReference type="KEGG" id="arev:RVR_9918"/>
<dbReference type="PANTHER" id="PTHR43046:SF16">
    <property type="entry name" value="ADP-RIBOSE PYROPHOSPHATASE YJHB-RELATED"/>
    <property type="match status" value="1"/>
</dbReference>
<proteinExistence type="inferred from homology"/>
<dbReference type="InterPro" id="IPR000086">
    <property type="entry name" value="NUDIX_hydrolase_dom"/>
</dbReference>
<evidence type="ECO:0000256" key="2">
    <source>
        <dbReference type="ARBA" id="ARBA00005582"/>
    </source>
</evidence>
<dbReference type="InterPro" id="IPR020084">
    <property type="entry name" value="NUDIX_hydrolase_CS"/>
</dbReference>
<dbReference type="PRINTS" id="PR00502">
    <property type="entry name" value="NUDIXFAMILY"/>
</dbReference>
<evidence type="ECO:0000256" key="1">
    <source>
        <dbReference type="ARBA" id="ARBA00001946"/>
    </source>
</evidence>
<dbReference type="AlphaFoldDB" id="A0A7U3VSQ6"/>
<reference evidence="7 8" key="2">
    <citation type="journal article" date="2011" name="J. Antibiot.">
        <title>Furaquinocins I and J: novel polyketide isoprenoid hybrid compounds from Streptomyces reveromyceticus SN-593.</title>
        <authorList>
            <person name="Panthee S."/>
            <person name="Takahashi S."/>
            <person name="Takagi H."/>
            <person name="Nogawa T."/>
            <person name="Oowada E."/>
            <person name="Uramoto M."/>
            <person name="Osada H."/>
        </authorList>
    </citation>
    <scope>NUCLEOTIDE SEQUENCE [LARGE SCALE GENOMIC DNA]</scope>
    <source>
        <strain evidence="7 8">SN-593</strain>
    </source>
</reference>
<comment type="cofactor">
    <cofactor evidence="1">
        <name>Mg(2+)</name>
        <dbReference type="ChEBI" id="CHEBI:18420"/>
    </cofactor>
</comment>
<comment type="similarity">
    <text evidence="2 4">Belongs to the Nudix hydrolase family.</text>
</comment>
<dbReference type="CDD" id="cd02883">
    <property type="entry name" value="NUDIX_Hydrolase"/>
    <property type="match status" value="1"/>
</dbReference>
<reference evidence="7 8" key="4">
    <citation type="journal article" date="2020" name="Sci. Rep.">
        <title>beta-carboline chemical signals induce reveromycin production through a LuxR family regulator in Streptomyces sp. SN-593.</title>
        <authorList>
            <person name="Panthee S."/>
            <person name="Kito N."/>
            <person name="Hayashi T."/>
            <person name="Shimizu T."/>
            <person name="Ishikawa J."/>
            <person name="Hamamoto H."/>
            <person name="Osada H."/>
            <person name="Takahashi S."/>
        </authorList>
    </citation>
    <scope>NUCLEOTIDE SEQUENCE [LARGE SCALE GENOMIC DNA]</scope>
    <source>
        <strain evidence="7 8">SN-593</strain>
    </source>
</reference>
<dbReference type="InterPro" id="IPR015797">
    <property type="entry name" value="NUDIX_hydrolase-like_dom_sf"/>
</dbReference>
<reference evidence="7 8" key="3">
    <citation type="journal article" date="2011" name="Nat. Chem. Biol.">
        <title>Reveromycin A biosynthesis uses RevG and RevJ for stereospecific spiroacetal formation.</title>
        <authorList>
            <person name="Takahashi S."/>
            <person name="Toyoda A."/>
            <person name="Sekiyama Y."/>
            <person name="Takagi H."/>
            <person name="Nogawa T."/>
            <person name="Uramoto M."/>
            <person name="Suzuki R."/>
            <person name="Koshino H."/>
            <person name="Kumano T."/>
            <person name="Panthee S."/>
            <person name="Dairi T."/>
            <person name="Ishikawa J."/>
            <person name="Ikeda H."/>
            <person name="Sakaki Y."/>
            <person name="Osada H."/>
        </authorList>
    </citation>
    <scope>NUCLEOTIDE SEQUENCE [LARGE SCALE GENOMIC DNA]</scope>
    <source>
        <strain evidence="7 8">SN-593</strain>
    </source>
</reference>
<evidence type="ECO:0000256" key="3">
    <source>
        <dbReference type="ARBA" id="ARBA00022801"/>
    </source>
</evidence>
<evidence type="ECO:0000256" key="5">
    <source>
        <dbReference type="SAM" id="MobiDB-lite"/>
    </source>
</evidence>
<feature type="region of interest" description="Disordered" evidence="5">
    <location>
        <begin position="1"/>
        <end position="24"/>
    </location>
</feature>